<name>A0A143PLF3_LUTPR</name>
<dbReference type="InterPro" id="IPR017853">
    <property type="entry name" value="GH"/>
</dbReference>
<sequence length="97" mass="10841">MSILGLWRASRSGDIEGYAEFVRNAIQRYGAITRTLNIAAYQLFSLRDANSSNPDMFHQFGIMTDAYLPKPAYSVFKDLLTEHVRPGAALNGTEARN</sequence>
<gene>
    <name evidence="1" type="ORF">LuPra_02620</name>
</gene>
<dbReference type="STRING" id="1855912.LuPra_02620"/>
<dbReference type="KEGG" id="abac:LuPra_02620"/>
<organism evidence="1 2">
    <name type="scientific">Luteitalea pratensis</name>
    <dbReference type="NCBI Taxonomy" id="1855912"/>
    <lineage>
        <taxon>Bacteria</taxon>
        <taxon>Pseudomonadati</taxon>
        <taxon>Acidobacteriota</taxon>
        <taxon>Vicinamibacteria</taxon>
        <taxon>Vicinamibacterales</taxon>
        <taxon>Vicinamibacteraceae</taxon>
        <taxon>Luteitalea</taxon>
    </lineage>
</organism>
<protein>
    <submittedName>
        <fullName evidence="1">Uncharacterized protein</fullName>
    </submittedName>
</protein>
<dbReference type="RefSeq" id="WP_110171152.1">
    <property type="nucleotide sequence ID" value="NZ_CP015136.1"/>
</dbReference>
<keyword evidence="2" id="KW-1185">Reference proteome</keyword>
<dbReference type="EMBL" id="CP015136">
    <property type="protein sequence ID" value="AMY09405.1"/>
    <property type="molecule type" value="Genomic_DNA"/>
</dbReference>
<dbReference type="OrthoDB" id="525131at2"/>
<evidence type="ECO:0000313" key="1">
    <source>
        <dbReference type="EMBL" id="AMY09405.1"/>
    </source>
</evidence>
<reference evidence="2" key="2">
    <citation type="submission" date="2016-04" db="EMBL/GenBank/DDBJ databases">
        <title>First Complete Genome Sequence of a Subdivision 6 Acidobacterium.</title>
        <authorList>
            <person name="Huang S."/>
            <person name="Vieira S."/>
            <person name="Bunk B."/>
            <person name="Riedel T."/>
            <person name="Sproeer C."/>
            <person name="Overmann J."/>
        </authorList>
    </citation>
    <scope>NUCLEOTIDE SEQUENCE [LARGE SCALE GENOMIC DNA]</scope>
    <source>
        <strain evidence="2">DSM 100886 HEG_-6_39</strain>
    </source>
</reference>
<evidence type="ECO:0000313" key="2">
    <source>
        <dbReference type="Proteomes" id="UP000076079"/>
    </source>
</evidence>
<dbReference type="SUPFAM" id="SSF51445">
    <property type="entry name" value="(Trans)glycosidases"/>
    <property type="match status" value="1"/>
</dbReference>
<accession>A0A143PLF3</accession>
<dbReference type="AlphaFoldDB" id="A0A143PLF3"/>
<proteinExistence type="predicted"/>
<reference evidence="1 2" key="1">
    <citation type="journal article" date="2016" name="Genome Announc.">
        <title>First Complete Genome Sequence of a Subdivision 6 Acidobacterium Strain.</title>
        <authorList>
            <person name="Huang S."/>
            <person name="Vieira S."/>
            <person name="Bunk B."/>
            <person name="Riedel T."/>
            <person name="Sproer C."/>
            <person name="Overmann J."/>
        </authorList>
    </citation>
    <scope>NUCLEOTIDE SEQUENCE [LARGE SCALE GENOMIC DNA]</scope>
    <source>
        <strain evidence="2">DSM 100886 HEG_-6_39</strain>
    </source>
</reference>
<dbReference type="Proteomes" id="UP000076079">
    <property type="component" value="Chromosome"/>
</dbReference>